<dbReference type="Proteomes" id="UP001183202">
    <property type="component" value="Unassembled WGS sequence"/>
</dbReference>
<dbReference type="InterPro" id="IPR006035">
    <property type="entry name" value="Ureohydrolase"/>
</dbReference>
<accession>A0ABU2N8J2</accession>
<dbReference type="PANTHER" id="PTHR43782:SF3">
    <property type="entry name" value="ARGINASE"/>
    <property type="match status" value="1"/>
</dbReference>
<protein>
    <submittedName>
        <fullName evidence="5">Arginase family protein</fullName>
    </submittedName>
</protein>
<evidence type="ECO:0000256" key="3">
    <source>
        <dbReference type="ARBA" id="ARBA00023211"/>
    </source>
</evidence>
<keyword evidence="2" id="KW-0378">Hydrolase</keyword>
<dbReference type="Gene3D" id="3.40.800.10">
    <property type="entry name" value="Ureohydrolase domain"/>
    <property type="match status" value="1"/>
</dbReference>
<dbReference type="EMBL" id="JAVREJ010000007">
    <property type="protein sequence ID" value="MDT0350255.1"/>
    <property type="molecule type" value="Genomic_DNA"/>
</dbReference>
<comment type="caution">
    <text evidence="5">The sequence shown here is derived from an EMBL/GenBank/DDBJ whole genome shotgun (WGS) entry which is preliminary data.</text>
</comment>
<keyword evidence="3" id="KW-0464">Manganese</keyword>
<proteinExistence type="inferred from homology"/>
<evidence type="ECO:0000256" key="1">
    <source>
        <dbReference type="ARBA" id="ARBA00022723"/>
    </source>
</evidence>
<sequence>MARIELIGVPFDGYGRPGNQARTSAVLREAGIAGSFAGHDVHDGGDLDIPAGRPERGAATSLINEAALVAMTGAVETRVRAALSEGRMPVLYGGDCTTLLGSVPAFGGGLLFVDGHEDTMPLDVSEDGEAANTEIGLLLGLTGRLLRGPLTHRRGTLTADRLAVLGPRDRDWRRQFNVGSLRDHGIWLADVDDVAADPIGTARAAVQHVTSAADRWWLHVDLDVLDPVEFPAQGLPDVADDPGGLTGAQLATLLSTAAGAGGCAGLSLAIYDPDQDPDRSGARTVVELIRTIAPALG</sequence>
<evidence type="ECO:0000313" key="6">
    <source>
        <dbReference type="Proteomes" id="UP001183202"/>
    </source>
</evidence>
<organism evidence="5 6">
    <name type="scientific">Pseudonocardia charpentierae</name>
    <dbReference type="NCBI Taxonomy" id="3075545"/>
    <lineage>
        <taxon>Bacteria</taxon>
        <taxon>Bacillati</taxon>
        <taxon>Actinomycetota</taxon>
        <taxon>Actinomycetes</taxon>
        <taxon>Pseudonocardiales</taxon>
        <taxon>Pseudonocardiaceae</taxon>
        <taxon>Pseudonocardia</taxon>
    </lineage>
</organism>
<comment type="similarity">
    <text evidence="4">Belongs to the arginase family.</text>
</comment>
<evidence type="ECO:0000256" key="2">
    <source>
        <dbReference type="ARBA" id="ARBA00022801"/>
    </source>
</evidence>
<keyword evidence="6" id="KW-1185">Reference proteome</keyword>
<reference evidence="6" key="1">
    <citation type="submission" date="2023-07" db="EMBL/GenBank/DDBJ databases">
        <title>30 novel species of actinomycetes from the DSMZ collection.</title>
        <authorList>
            <person name="Nouioui I."/>
        </authorList>
    </citation>
    <scope>NUCLEOTIDE SEQUENCE [LARGE SCALE GENOMIC DNA]</scope>
    <source>
        <strain evidence="6">DSM 45834</strain>
    </source>
</reference>
<evidence type="ECO:0000256" key="4">
    <source>
        <dbReference type="PROSITE-ProRule" id="PRU00742"/>
    </source>
</evidence>
<dbReference type="PANTHER" id="PTHR43782">
    <property type="entry name" value="ARGINASE"/>
    <property type="match status" value="1"/>
</dbReference>
<dbReference type="RefSeq" id="WP_311556290.1">
    <property type="nucleotide sequence ID" value="NZ_JAVREJ010000007.1"/>
</dbReference>
<gene>
    <name evidence="5" type="ORF">RM445_12050</name>
</gene>
<evidence type="ECO:0000313" key="5">
    <source>
        <dbReference type="EMBL" id="MDT0350255.1"/>
    </source>
</evidence>
<dbReference type="InterPro" id="IPR023696">
    <property type="entry name" value="Ureohydrolase_dom_sf"/>
</dbReference>
<dbReference type="Pfam" id="PF00491">
    <property type="entry name" value="Arginase"/>
    <property type="match status" value="1"/>
</dbReference>
<dbReference type="SUPFAM" id="SSF52768">
    <property type="entry name" value="Arginase/deacetylase"/>
    <property type="match status" value="1"/>
</dbReference>
<keyword evidence="1" id="KW-0479">Metal-binding</keyword>
<name>A0ABU2N8J2_9PSEU</name>
<dbReference type="PROSITE" id="PS51409">
    <property type="entry name" value="ARGINASE_2"/>
    <property type="match status" value="1"/>
</dbReference>